<evidence type="ECO:0000313" key="4">
    <source>
        <dbReference type="EMBL" id="MCO4294759.1"/>
    </source>
</evidence>
<reference evidence="4" key="1">
    <citation type="submission" date="2022-06" db="EMBL/GenBank/DDBJ databases">
        <title>Solitalea sp. MAHUQ-68 isolated from rhizospheric soil.</title>
        <authorList>
            <person name="Huq M.A."/>
        </authorList>
    </citation>
    <scope>NUCLEOTIDE SEQUENCE</scope>
    <source>
        <strain evidence="4">MAHUQ-68</strain>
    </source>
</reference>
<evidence type="ECO:0000256" key="3">
    <source>
        <dbReference type="ARBA" id="ARBA00023027"/>
    </source>
</evidence>
<organism evidence="4 5">
    <name type="scientific">Solitalea agri</name>
    <dbReference type="NCBI Taxonomy" id="2953739"/>
    <lineage>
        <taxon>Bacteria</taxon>
        <taxon>Pseudomonadati</taxon>
        <taxon>Bacteroidota</taxon>
        <taxon>Sphingobacteriia</taxon>
        <taxon>Sphingobacteriales</taxon>
        <taxon>Sphingobacteriaceae</taxon>
        <taxon>Solitalea</taxon>
    </lineage>
</organism>
<keyword evidence="5" id="KW-1185">Reference proteome</keyword>
<accession>A0A9X2JEI4</accession>
<dbReference type="Proteomes" id="UP001155182">
    <property type="component" value="Unassembled WGS sequence"/>
</dbReference>
<dbReference type="EMBL" id="JAMWYS010000061">
    <property type="protein sequence ID" value="MCO4294759.1"/>
    <property type="molecule type" value="Genomic_DNA"/>
</dbReference>
<name>A0A9X2JEI4_9SPHI</name>
<dbReference type="EC" id="1.1.1.262" evidence="4"/>
<keyword evidence="3" id="KW-0520">NAD</keyword>
<dbReference type="PANTHER" id="PTHR30004">
    <property type="entry name" value="4-HYDROXYTHREONINE-4-PHOSPHATE DEHYDROGENASE"/>
    <property type="match status" value="1"/>
</dbReference>
<protein>
    <submittedName>
        <fullName evidence="4">4-hydroxythreonine-4-phosphate dehydrogenase PdxA</fullName>
        <ecNumber evidence="4">1.1.1.262</ecNumber>
    </submittedName>
</protein>
<dbReference type="AlphaFoldDB" id="A0A9X2JEI4"/>
<evidence type="ECO:0000256" key="2">
    <source>
        <dbReference type="ARBA" id="ARBA00023002"/>
    </source>
</evidence>
<dbReference type="GO" id="GO:0050570">
    <property type="term" value="F:4-hydroxythreonine-4-phosphate dehydrogenase activity"/>
    <property type="evidence" value="ECO:0007669"/>
    <property type="project" value="UniProtKB-EC"/>
</dbReference>
<dbReference type="PANTHER" id="PTHR30004:SF6">
    <property type="entry name" value="D-THREONATE 4-PHOSPHATE DEHYDROGENASE"/>
    <property type="match status" value="1"/>
</dbReference>
<evidence type="ECO:0000313" key="5">
    <source>
        <dbReference type="Proteomes" id="UP001155182"/>
    </source>
</evidence>
<dbReference type="RefSeq" id="WP_252589790.1">
    <property type="nucleotide sequence ID" value="NZ_JAMWYS010000061.1"/>
</dbReference>
<dbReference type="GO" id="GO:0051287">
    <property type="term" value="F:NAD binding"/>
    <property type="evidence" value="ECO:0007669"/>
    <property type="project" value="InterPro"/>
</dbReference>
<sequence length="361" mass="39707">MSNVPQKKIKVGISIGDINGIGIEVILKALLDNRILELCTPIVYGSVKITSFHRKALNIQDFSFNIIQNSDQANPKRANLINCWEEEVKIDMGQQTENGGKYAFKSLEAATADLLAGKIDALVTAPINKHNIQQPGFDFPGHTEYLQEKAGSGESLMFLVSEDLRVGVVTGHIPIKEVADSISVEKILAKLRLMNISLKKDFWVEKPKIAVLGLNPHASDNGLIGDEETNIIMPAIEEARKEKIFAFGPYPADGFFGKGLQNQFDAVLAMYHDQGLVAFKALSFGTGVNFTAGLPVVRTSPDHGTGYDIAGKNQANEASFRRAIYMAVDVVRKRWETAELLENPLKVGQLKMKVTHEDSEE</sequence>
<comment type="caution">
    <text evidence="4">The sequence shown here is derived from an EMBL/GenBank/DDBJ whole genome shotgun (WGS) entry which is preliminary data.</text>
</comment>
<keyword evidence="1" id="KW-0479">Metal-binding</keyword>
<proteinExistence type="predicted"/>
<dbReference type="SUPFAM" id="SSF53659">
    <property type="entry name" value="Isocitrate/Isopropylmalate dehydrogenase-like"/>
    <property type="match status" value="1"/>
</dbReference>
<dbReference type="Pfam" id="PF04166">
    <property type="entry name" value="PdxA"/>
    <property type="match status" value="1"/>
</dbReference>
<dbReference type="GO" id="GO:0046872">
    <property type="term" value="F:metal ion binding"/>
    <property type="evidence" value="ECO:0007669"/>
    <property type="project" value="UniProtKB-KW"/>
</dbReference>
<dbReference type="NCBIfam" id="TIGR00557">
    <property type="entry name" value="pdxA"/>
    <property type="match status" value="1"/>
</dbReference>
<dbReference type="Gene3D" id="3.40.718.10">
    <property type="entry name" value="Isopropylmalate Dehydrogenase"/>
    <property type="match status" value="1"/>
</dbReference>
<dbReference type="InterPro" id="IPR005255">
    <property type="entry name" value="PdxA_fam"/>
</dbReference>
<gene>
    <name evidence="4" type="primary">pdxA</name>
    <name evidence="4" type="ORF">NF867_17990</name>
</gene>
<evidence type="ECO:0000256" key="1">
    <source>
        <dbReference type="ARBA" id="ARBA00022723"/>
    </source>
</evidence>
<keyword evidence="2 4" id="KW-0560">Oxidoreductase</keyword>